<reference evidence="1" key="1">
    <citation type="submission" date="2022-05" db="EMBL/GenBank/DDBJ databases">
        <authorList>
            <person name="Okamura Y."/>
        </authorList>
    </citation>
    <scope>NUCLEOTIDE SEQUENCE</scope>
</reference>
<dbReference type="AlphaFoldDB" id="A0A9P0TMX2"/>
<evidence type="ECO:0000313" key="2">
    <source>
        <dbReference type="Proteomes" id="UP001152562"/>
    </source>
</evidence>
<sequence length="117" mass="13243">MCLLMLNAESPKNVSASTSSEQIINTEICKKEVPKVSTKISQSKKQKMSIQSRQEKLLDSAQILMTRQDDDWDIMGKSIGIQLKNLNTHQQSIAQKIINDALFYAFYAPIIFPLALR</sequence>
<dbReference type="EMBL" id="CALOZG010000040">
    <property type="protein sequence ID" value="CAH4034439.1"/>
    <property type="molecule type" value="Genomic_DNA"/>
</dbReference>
<accession>A0A9P0TMX2</accession>
<name>A0A9P0TMX2_PIEBR</name>
<dbReference type="Proteomes" id="UP001152562">
    <property type="component" value="Unassembled WGS sequence"/>
</dbReference>
<protein>
    <submittedName>
        <fullName evidence="1">Uncharacterized protein</fullName>
    </submittedName>
</protein>
<keyword evidence="2" id="KW-1185">Reference proteome</keyword>
<organism evidence="1 2">
    <name type="scientific">Pieris brassicae</name>
    <name type="common">White butterfly</name>
    <name type="synonym">Large white butterfly</name>
    <dbReference type="NCBI Taxonomy" id="7116"/>
    <lineage>
        <taxon>Eukaryota</taxon>
        <taxon>Metazoa</taxon>
        <taxon>Ecdysozoa</taxon>
        <taxon>Arthropoda</taxon>
        <taxon>Hexapoda</taxon>
        <taxon>Insecta</taxon>
        <taxon>Pterygota</taxon>
        <taxon>Neoptera</taxon>
        <taxon>Endopterygota</taxon>
        <taxon>Lepidoptera</taxon>
        <taxon>Glossata</taxon>
        <taxon>Ditrysia</taxon>
        <taxon>Papilionoidea</taxon>
        <taxon>Pieridae</taxon>
        <taxon>Pierinae</taxon>
        <taxon>Pieris</taxon>
    </lineage>
</organism>
<evidence type="ECO:0000313" key="1">
    <source>
        <dbReference type="EMBL" id="CAH4034439.1"/>
    </source>
</evidence>
<gene>
    <name evidence="1" type="ORF">PIBRA_LOCUS10622</name>
</gene>
<proteinExistence type="predicted"/>
<comment type="caution">
    <text evidence="1">The sequence shown here is derived from an EMBL/GenBank/DDBJ whole genome shotgun (WGS) entry which is preliminary data.</text>
</comment>